<gene>
    <name evidence="2" type="ORF">EZ428_12460</name>
</gene>
<organism evidence="2 3">
    <name type="scientific">Pedobacter frigiditerrae</name>
    <dbReference type="NCBI Taxonomy" id="2530452"/>
    <lineage>
        <taxon>Bacteria</taxon>
        <taxon>Pseudomonadati</taxon>
        <taxon>Bacteroidota</taxon>
        <taxon>Sphingobacteriia</taxon>
        <taxon>Sphingobacteriales</taxon>
        <taxon>Sphingobacteriaceae</taxon>
        <taxon>Pedobacter</taxon>
    </lineage>
</organism>
<dbReference type="EMBL" id="SJSK01000003">
    <property type="protein sequence ID" value="TCC90095.1"/>
    <property type="molecule type" value="Genomic_DNA"/>
</dbReference>
<name>A0A4R0MSW3_9SPHI</name>
<dbReference type="OrthoDB" id="1442842at2"/>
<proteinExistence type="predicted"/>
<accession>A0A4R0MSW3</accession>
<keyword evidence="1" id="KW-0732">Signal</keyword>
<comment type="caution">
    <text evidence="2">The sequence shown here is derived from an EMBL/GenBank/DDBJ whole genome shotgun (WGS) entry which is preliminary data.</text>
</comment>
<evidence type="ECO:0000313" key="3">
    <source>
        <dbReference type="Proteomes" id="UP000292884"/>
    </source>
</evidence>
<sequence>MKNLCCTIFLIVGFLLAKAQNLPEFNEKPAYLDSKTGMLLELEKSQYNAMAKAKGLFKAEGGFVLNGTSSSVKLTKQQELKFVARLAPNVDPTSILDLVKFTVRGNQRVFITTTAKATSTSTSFDKISYEVKKIKNEYYFLIVSNLSVGEYFFGTKDFMFAFSIQ</sequence>
<feature type="signal peptide" evidence="1">
    <location>
        <begin position="1"/>
        <end position="19"/>
    </location>
</feature>
<evidence type="ECO:0008006" key="4">
    <source>
        <dbReference type="Google" id="ProtNLM"/>
    </source>
</evidence>
<feature type="chain" id="PRO_5020776494" description="DUF4251 domain-containing protein" evidence="1">
    <location>
        <begin position="20"/>
        <end position="165"/>
    </location>
</feature>
<keyword evidence="3" id="KW-1185">Reference proteome</keyword>
<dbReference type="AlphaFoldDB" id="A0A4R0MSW3"/>
<protein>
    <recommendedName>
        <fullName evidence="4">DUF4251 domain-containing protein</fullName>
    </recommendedName>
</protein>
<reference evidence="2 3" key="1">
    <citation type="submission" date="2019-02" db="EMBL/GenBank/DDBJ databases">
        <title>Pedobacter sp. RP-1-13 sp. nov., isolated from Arctic soil.</title>
        <authorList>
            <person name="Dahal R.H."/>
        </authorList>
    </citation>
    <scope>NUCLEOTIDE SEQUENCE [LARGE SCALE GENOMIC DNA]</scope>
    <source>
        <strain evidence="2 3">RP-1-13</strain>
    </source>
</reference>
<dbReference type="RefSeq" id="WP_131553498.1">
    <property type="nucleotide sequence ID" value="NZ_SJSK01000003.1"/>
</dbReference>
<evidence type="ECO:0000256" key="1">
    <source>
        <dbReference type="SAM" id="SignalP"/>
    </source>
</evidence>
<evidence type="ECO:0000313" key="2">
    <source>
        <dbReference type="EMBL" id="TCC90095.1"/>
    </source>
</evidence>
<dbReference type="Proteomes" id="UP000292884">
    <property type="component" value="Unassembled WGS sequence"/>
</dbReference>